<dbReference type="Pfam" id="PF07883">
    <property type="entry name" value="Cupin_2"/>
    <property type="match status" value="1"/>
</dbReference>
<dbReference type="CDD" id="cd02235">
    <property type="entry name" value="cupin_BLL4011-like"/>
    <property type="match status" value="1"/>
</dbReference>
<comment type="caution">
    <text evidence="3">The sequence shown here is derived from an EMBL/GenBank/DDBJ whole genome shotgun (WGS) entry which is preliminary data.</text>
</comment>
<evidence type="ECO:0000259" key="2">
    <source>
        <dbReference type="Pfam" id="PF07883"/>
    </source>
</evidence>
<feature type="domain" description="Cupin type-2" evidence="2">
    <location>
        <begin position="142"/>
        <end position="210"/>
    </location>
</feature>
<dbReference type="InterPro" id="IPR014710">
    <property type="entry name" value="RmlC-like_jellyroll"/>
</dbReference>
<dbReference type="Proteomes" id="UP000245410">
    <property type="component" value="Unassembled WGS sequence"/>
</dbReference>
<name>A0A317CSE4_9ACTN</name>
<dbReference type="OrthoDB" id="129561at2"/>
<dbReference type="SUPFAM" id="SSF51182">
    <property type="entry name" value="RmlC-like cupins"/>
    <property type="match status" value="1"/>
</dbReference>
<reference evidence="3 4" key="1">
    <citation type="submission" date="2018-05" db="EMBL/GenBank/DDBJ databases">
        <title>Micromonospora atacamensis sp. nov., a novel actinobacteria isolated from high altitude Atacama Desert soil.</title>
        <authorList>
            <person name="Carro L."/>
            <person name="Golinska P."/>
            <person name="Klenk H.-P."/>
            <person name="Goodfellow M."/>
        </authorList>
    </citation>
    <scope>NUCLEOTIDE SEQUENCE [LARGE SCALE GENOMIC DNA]</scope>
    <source>
        <strain evidence="3 4">5R2A7</strain>
    </source>
</reference>
<accession>A0A317CSE4</accession>
<evidence type="ECO:0000313" key="3">
    <source>
        <dbReference type="EMBL" id="PWR05471.1"/>
    </source>
</evidence>
<dbReference type="PANTHER" id="PTHR38599:SF1">
    <property type="entry name" value="CUPIN DOMAIN PROTEIN (AFU_ORTHOLOGUE AFUA_3G13620)"/>
    <property type="match status" value="1"/>
</dbReference>
<protein>
    <recommendedName>
        <fullName evidence="2">Cupin type-2 domain-containing protein</fullName>
    </recommendedName>
</protein>
<dbReference type="AlphaFoldDB" id="A0A317CSE4"/>
<feature type="compositionally biased region" description="Low complexity" evidence="1">
    <location>
        <begin position="46"/>
        <end position="62"/>
    </location>
</feature>
<evidence type="ECO:0000313" key="4">
    <source>
        <dbReference type="Proteomes" id="UP000245410"/>
    </source>
</evidence>
<proteinExistence type="predicted"/>
<evidence type="ECO:0000256" key="1">
    <source>
        <dbReference type="SAM" id="MobiDB-lite"/>
    </source>
</evidence>
<dbReference type="PANTHER" id="PTHR38599">
    <property type="entry name" value="CUPIN DOMAIN PROTEIN (AFU_ORTHOLOGUE AFUA_3G13620)"/>
    <property type="match status" value="1"/>
</dbReference>
<dbReference type="InterPro" id="IPR013096">
    <property type="entry name" value="Cupin_2"/>
</dbReference>
<organism evidence="3 4">
    <name type="scientific">Micromonospora acroterricola</name>
    <dbReference type="NCBI Taxonomy" id="2202421"/>
    <lineage>
        <taxon>Bacteria</taxon>
        <taxon>Bacillati</taxon>
        <taxon>Actinomycetota</taxon>
        <taxon>Actinomycetes</taxon>
        <taxon>Micromonosporales</taxon>
        <taxon>Micromonosporaceae</taxon>
        <taxon>Micromonospora</taxon>
    </lineage>
</organism>
<keyword evidence="4" id="KW-1185">Reference proteome</keyword>
<dbReference type="EMBL" id="QGKR01000305">
    <property type="protein sequence ID" value="PWR05471.1"/>
    <property type="molecule type" value="Genomic_DNA"/>
</dbReference>
<feature type="region of interest" description="Disordered" evidence="1">
    <location>
        <begin position="1"/>
        <end position="83"/>
    </location>
</feature>
<dbReference type="InterPro" id="IPR011051">
    <property type="entry name" value="RmlC_Cupin_sf"/>
</dbReference>
<dbReference type="Gene3D" id="2.60.120.10">
    <property type="entry name" value="Jelly Rolls"/>
    <property type="match status" value="1"/>
</dbReference>
<sequence>MTAGWRKSSRNDARRGFPRRCGSRPGSPFAIAILPGPRCRRRSSRTTRTAGSGSVPCGPAAPGRRRCPPPGARTPVNRPFRPWRGADPTRVTCVWGTSADAVRNPEGLVAKDPGDASAPSVKRTELQRHPASAPGRLIVQTLFEIPVGLASGRHSHPGEEVGFLIRGTVDMEFDDRPTLTIHAGEPFLIPPRTIHNARNVTDDTTTMMLSTYFVEENEPLVTQYP</sequence>
<gene>
    <name evidence="3" type="ORF">DKT68_26825</name>
</gene>